<dbReference type="Gene3D" id="1.10.10.10">
    <property type="entry name" value="Winged helix-like DNA-binding domain superfamily/Winged helix DNA-binding domain"/>
    <property type="match status" value="1"/>
</dbReference>
<organism evidence="5 6">
    <name type="scientific">Saccharopolyspora gregorii</name>
    <dbReference type="NCBI Taxonomy" id="33914"/>
    <lineage>
        <taxon>Bacteria</taxon>
        <taxon>Bacillati</taxon>
        <taxon>Actinomycetota</taxon>
        <taxon>Actinomycetes</taxon>
        <taxon>Pseudonocardiales</taxon>
        <taxon>Pseudonocardiaceae</taxon>
        <taxon>Saccharopolyspora</taxon>
    </lineage>
</organism>
<dbReference type="Pfam" id="PF07729">
    <property type="entry name" value="FCD"/>
    <property type="match status" value="1"/>
</dbReference>
<evidence type="ECO:0000313" key="5">
    <source>
        <dbReference type="EMBL" id="GAA3357432.1"/>
    </source>
</evidence>
<keyword evidence="2" id="KW-0238">DNA-binding</keyword>
<evidence type="ECO:0000256" key="3">
    <source>
        <dbReference type="ARBA" id="ARBA00023163"/>
    </source>
</evidence>
<dbReference type="PROSITE" id="PS50949">
    <property type="entry name" value="HTH_GNTR"/>
    <property type="match status" value="1"/>
</dbReference>
<evidence type="ECO:0000256" key="2">
    <source>
        <dbReference type="ARBA" id="ARBA00023125"/>
    </source>
</evidence>
<dbReference type="InterPro" id="IPR036390">
    <property type="entry name" value="WH_DNA-bd_sf"/>
</dbReference>
<dbReference type="Gene3D" id="1.20.120.530">
    <property type="entry name" value="GntR ligand-binding domain-like"/>
    <property type="match status" value="1"/>
</dbReference>
<dbReference type="Proteomes" id="UP001500483">
    <property type="component" value="Unassembled WGS sequence"/>
</dbReference>
<dbReference type="InterPro" id="IPR011711">
    <property type="entry name" value="GntR_C"/>
</dbReference>
<keyword evidence="1" id="KW-0805">Transcription regulation</keyword>
<dbReference type="SUPFAM" id="SSF48008">
    <property type="entry name" value="GntR ligand-binding domain-like"/>
    <property type="match status" value="1"/>
</dbReference>
<dbReference type="PANTHER" id="PTHR43537">
    <property type="entry name" value="TRANSCRIPTIONAL REGULATOR, GNTR FAMILY"/>
    <property type="match status" value="1"/>
</dbReference>
<dbReference type="InterPro" id="IPR036388">
    <property type="entry name" value="WH-like_DNA-bd_sf"/>
</dbReference>
<dbReference type="Pfam" id="PF00392">
    <property type="entry name" value="GntR"/>
    <property type="match status" value="1"/>
</dbReference>
<keyword evidence="6" id="KW-1185">Reference proteome</keyword>
<gene>
    <name evidence="5" type="ORF">GCM10020366_25460</name>
</gene>
<comment type="caution">
    <text evidence="5">The sequence shown here is derived from an EMBL/GenBank/DDBJ whole genome shotgun (WGS) entry which is preliminary data.</text>
</comment>
<dbReference type="InterPro" id="IPR008920">
    <property type="entry name" value="TF_FadR/GntR_C"/>
</dbReference>
<proteinExistence type="predicted"/>
<evidence type="ECO:0000256" key="1">
    <source>
        <dbReference type="ARBA" id="ARBA00023015"/>
    </source>
</evidence>
<dbReference type="EMBL" id="BAAAYK010000038">
    <property type="protein sequence ID" value="GAA3357432.1"/>
    <property type="molecule type" value="Genomic_DNA"/>
</dbReference>
<dbReference type="SUPFAM" id="SSF46785">
    <property type="entry name" value="Winged helix' DNA-binding domain"/>
    <property type="match status" value="2"/>
</dbReference>
<feature type="domain" description="HTH gntR-type" evidence="4">
    <location>
        <begin position="1"/>
        <end position="48"/>
    </location>
</feature>
<reference evidence="6" key="1">
    <citation type="journal article" date="2019" name="Int. J. Syst. Evol. Microbiol.">
        <title>The Global Catalogue of Microorganisms (GCM) 10K type strain sequencing project: providing services to taxonomists for standard genome sequencing and annotation.</title>
        <authorList>
            <consortium name="The Broad Institute Genomics Platform"/>
            <consortium name="The Broad Institute Genome Sequencing Center for Infectious Disease"/>
            <person name="Wu L."/>
            <person name="Ma J."/>
        </authorList>
    </citation>
    <scope>NUCLEOTIDE SEQUENCE [LARGE SCALE GENOMIC DNA]</scope>
    <source>
        <strain evidence="6">JCM 9687</strain>
    </source>
</reference>
<dbReference type="SMART" id="SM00895">
    <property type="entry name" value="FCD"/>
    <property type="match status" value="1"/>
</dbReference>
<evidence type="ECO:0000313" key="6">
    <source>
        <dbReference type="Proteomes" id="UP001500483"/>
    </source>
</evidence>
<name>A0ABP6RSL3_9PSEU</name>
<dbReference type="InterPro" id="IPR000524">
    <property type="entry name" value="Tscrpt_reg_HTH_GntR"/>
</dbReference>
<keyword evidence="3" id="KW-0804">Transcription</keyword>
<dbReference type="PRINTS" id="PR00035">
    <property type="entry name" value="HTHGNTR"/>
</dbReference>
<evidence type="ECO:0000259" key="4">
    <source>
        <dbReference type="PROSITE" id="PS50949"/>
    </source>
</evidence>
<accession>A0ABP6RSL3</accession>
<protein>
    <submittedName>
        <fullName evidence="5">GntR family transcriptional regulator</fullName>
    </submittedName>
</protein>
<sequence>MPGTRLVERALAERLAVSRSPVRGALRLLAADGVVAAGERGGYAVLRVPDAAPVAEDGDGVEATYLRIAGDRLDGRLPERVTESGLAREYGLTPAQLSRILQRIGAEGWIERMPGYGWRFRPMLTSQGSYRDSYRFRLTIEPAALLEPDFQLDEDAVREVRAQQQHLVDGAIREVGDAELFDRNSAFHEVLVQCSGNAFFIDSLRRVDRLRRLVEYRRTLPRDRAVVRCREHVEIADLLLAGRRAEAAERLREHLGSVGAEKAGE</sequence>
<dbReference type="PANTHER" id="PTHR43537:SF5">
    <property type="entry name" value="UXU OPERON TRANSCRIPTIONAL REGULATOR"/>
    <property type="match status" value="1"/>
</dbReference>